<proteinExistence type="predicted"/>
<evidence type="ECO:0000256" key="4">
    <source>
        <dbReference type="PROSITE-ProRule" id="PRU00335"/>
    </source>
</evidence>
<evidence type="ECO:0000256" key="1">
    <source>
        <dbReference type="ARBA" id="ARBA00023015"/>
    </source>
</evidence>
<dbReference type="InterPro" id="IPR036271">
    <property type="entry name" value="Tet_transcr_reg_TetR-rel_C_sf"/>
</dbReference>
<comment type="caution">
    <text evidence="6">The sequence shown here is derived from an EMBL/GenBank/DDBJ whole genome shotgun (WGS) entry which is preliminary data.</text>
</comment>
<dbReference type="InterPro" id="IPR001647">
    <property type="entry name" value="HTH_TetR"/>
</dbReference>
<name>A0A5S4FC76_9ACTN</name>
<dbReference type="OrthoDB" id="4641396at2"/>
<dbReference type="InterPro" id="IPR025996">
    <property type="entry name" value="MT1864/Rv1816-like_C"/>
</dbReference>
<organism evidence="6 7">
    <name type="scientific">Nonomuraea turkmeniaca</name>
    <dbReference type="NCBI Taxonomy" id="103838"/>
    <lineage>
        <taxon>Bacteria</taxon>
        <taxon>Bacillati</taxon>
        <taxon>Actinomycetota</taxon>
        <taxon>Actinomycetes</taxon>
        <taxon>Streptosporangiales</taxon>
        <taxon>Streptosporangiaceae</taxon>
        <taxon>Nonomuraea</taxon>
    </lineage>
</organism>
<feature type="DNA-binding region" description="H-T-H motif" evidence="4">
    <location>
        <begin position="35"/>
        <end position="54"/>
    </location>
</feature>
<dbReference type="Gene3D" id="1.10.357.10">
    <property type="entry name" value="Tetracycline Repressor, domain 2"/>
    <property type="match status" value="1"/>
</dbReference>
<dbReference type="Pfam" id="PF00440">
    <property type="entry name" value="TetR_N"/>
    <property type="match status" value="1"/>
</dbReference>
<dbReference type="GO" id="GO:0000976">
    <property type="term" value="F:transcription cis-regulatory region binding"/>
    <property type="evidence" value="ECO:0007669"/>
    <property type="project" value="TreeGrafter"/>
</dbReference>
<feature type="domain" description="HTH tetR-type" evidence="5">
    <location>
        <begin position="12"/>
        <end position="72"/>
    </location>
</feature>
<dbReference type="SUPFAM" id="SSF48498">
    <property type="entry name" value="Tetracyclin repressor-like, C-terminal domain"/>
    <property type="match status" value="1"/>
</dbReference>
<evidence type="ECO:0000313" key="7">
    <source>
        <dbReference type="Proteomes" id="UP000309128"/>
    </source>
</evidence>
<gene>
    <name evidence="6" type="ORF">ETD86_26980</name>
</gene>
<dbReference type="Proteomes" id="UP000309128">
    <property type="component" value="Unassembled WGS sequence"/>
</dbReference>
<dbReference type="PANTHER" id="PTHR30055:SF234">
    <property type="entry name" value="HTH-TYPE TRANSCRIPTIONAL REGULATOR BETI"/>
    <property type="match status" value="1"/>
</dbReference>
<protein>
    <submittedName>
        <fullName evidence="6">TetR/AcrR family transcriptional regulator</fullName>
    </submittedName>
</protein>
<dbReference type="SUPFAM" id="SSF46689">
    <property type="entry name" value="Homeodomain-like"/>
    <property type="match status" value="1"/>
</dbReference>
<evidence type="ECO:0000259" key="5">
    <source>
        <dbReference type="PROSITE" id="PS50977"/>
    </source>
</evidence>
<evidence type="ECO:0000256" key="3">
    <source>
        <dbReference type="ARBA" id="ARBA00023163"/>
    </source>
</evidence>
<dbReference type="InterPro" id="IPR009057">
    <property type="entry name" value="Homeodomain-like_sf"/>
</dbReference>
<reference evidence="6 7" key="1">
    <citation type="submission" date="2019-05" db="EMBL/GenBank/DDBJ databases">
        <title>Draft genome sequence of Nonomuraea turkmeniaca DSM 43926.</title>
        <authorList>
            <person name="Saricaoglu S."/>
            <person name="Isik K."/>
        </authorList>
    </citation>
    <scope>NUCLEOTIDE SEQUENCE [LARGE SCALE GENOMIC DNA]</scope>
    <source>
        <strain evidence="6 7">DSM 43926</strain>
    </source>
</reference>
<evidence type="ECO:0000313" key="6">
    <source>
        <dbReference type="EMBL" id="TMR15508.1"/>
    </source>
</evidence>
<sequence>MSTQQRRERERAQRHDLIVKTARKLAESEGWDAVTTRRLADEIEYSQPVLYSHFAGKDAIVAAVALEGFTELAVRLRAATRTGEPRAALEGLARAYMAFAEENPALYDAMFTMAVDLPFGQDDTPEPLRDGFQALLSGVAQFADGRDPAILTEVAWSALHGLIVLSRGGRLPASGREARLTLLLDQLSVTRC</sequence>
<keyword evidence="7" id="KW-1185">Reference proteome</keyword>
<keyword evidence="1" id="KW-0805">Transcription regulation</keyword>
<dbReference type="PANTHER" id="PTHR30055">
    <property type="entry name" value="HTH-TYPE TRANSCRIPTIONAL REGULATOR RUTR"/>
    <property type="match status" value="1"/>
</dbReference>
<dbReference type="EMBL" id="VCKY01000099">
    <property type="protein sequence ID" value="TMR15508.1"/>
    <property type="molecule type" value="Genomic_DNA"/>
</dbReference>
<dbReference type="RefSeq" id="WP_138668960.1">
    <property type="nucleotide sequence ID" value="NZ_VCKY01000099.1"/>
</dbReference>
<dbReference type="Pfam" id="PF13305">
    <property type="entry name" value="TetR_C_33"/>
    <property type="match status" value="1"/>
</dbReference>
<dbReference type="PROSITE" id="PS50977">
    <property type="entry name" value="HTH_TETR_2"/>
    <property type="match status" value="1"/>
</dbReference>
<dbReference type="InterPro" id="IPR050109">
    <property type="entry name" value="HTH-type_TetR-like_transc_reg"/>
</dbReference>
<dbReference type="AlphaFoldDB" id="A0A5S4FC76"/>
<evidence type="ECO:0000256" key="2">
    <source>
        <dbReference type="ARBA" id="ARBA00023125"/>
    </source>
</evidence>
<accession>A0A5S4FC76</accession>
<keyword evidence="2 4" id="KW-0238">DNA-binding</keyword>
<dbReference type="GO" id="GO:0003700">
    <property type="term" value="F:DNA-binding transcription factor activity"/>
    <property type="evidence" value="ECO:0007669"/>
    <property type="project" value="TreeGrafter"/>
</dbReference>
<keyword evidence="3" id="KW-0804">Transcription</keyword>